<reference evidence="2 3" key="1">
    <citation type="submission" date="2022-10" db="EMBL/GenBank/DDBJ databases">
        <title>Alteromonas sp. chi3 Genome sequencing.</title>
        <authorList>
            <person name="Park S."/>
        </authorList>
    </citation>
    <scope>NUCLEOTIDE SEQUENCE [LARGE SCALE GENOMIC DNA]</scope>
    <source>
        <strain evidence="3">chi3</strain>
    </source>
</reference>
<keyword evidence="1" id="KW-0732">Signal</keyword>
<dbReference type="RefSeq" id="WP_273640649.1">
    <property type="nucleotide sequence ID" value="NZ_JAQQXP010000001.1"/>
</dbReference>
<name>A0ABT5L2X5_9ALTE</name>
<organism evidence="2 3">
    <name type="scientific">Alteromonas gilva</name>
    <dbReference type="NCBI Taxonomy" id="2987522"/>
    <lineage>
        <taxon>Bacteria</taxon>
        <taxon>Pseudomonadati</taxon>
        <taxon>Pseudomonadota</taxon>
        <taxon>Gammaproteobacteria</taxon>
        <taxon>Alteromonadales</taxon>
        <taxon>Alteromonadaceae</taxon>
        <taxon>Alteromonas/Salinimonas group</taxon>
        <taxon>Alteromonas</taxon>
    </lineage>
</organism>
<comment type="caution">
    <text evidence="2">The sequence shown here is derived from an EMBL/GenBank/DDBJ whole genome shotgun (WGS) entry which is preliminary data.</text>
</comment>
<keyword evidence="3" id="KW-1185">Reference proteome</keyword>
<protein>
    <submittedName>
        <fullName evidence="2">Uncharacterized protein</fullName>
    </submittedName>
</protein>
<gene>
    <name evidence="2" type="ORF">OIK42_11515</name>
</gene>
<dbReference type="Proteomes" id="UP001218788">
    <property type="component" value="Unassembled WGS sequence"/>
</dbReference>
<dbReference type="EMBL" id="JAQQXP010000001">
    <property type="protein sequence ID" value="MDC8831387.1"/>
    <property type="molecule type" value="Genomic_DNA"/>
</dbReference>
<evidence type="ECO:0000256" key="1">
    <source>
        <dbReference type="SAM" id="SignalP"/>
    </source>
</evidence>
<feature type="signal peptide" evidence="1">
    <location>
        <begin position="1"/>
        <end position="18"/>
    </location>
</feature>
<evidence type="ECO:0000313" key="2">
    <source>
        <dbReference type="EMBL" id="MDC8831387.1"/>
    </source>
</evidence>
<sequence>MRNILVLLITIVSCNTFAATDEESRDRIKSLYGESEIYEHFFYELKDALIAKDIEKVASLNDYPIRVNFDSGSKYFSKDEFVKNYADIVTSEMLERVKQQTFADLFASSYGMHLGLGDIWFTGYCIGKDSENPCEKVKVNVTAYNVNHVKK</sequence>
<proteinExistence type="predicted"/>
<accession>A0ABT5L2X5</accession>
<evidence type="ECO:0000313" key="3">
    <source>
        <dbReference type="Proteomes" id="UP001218788"/>
    </source>
</evidence>
<feature type="chain" id="PRO_5046193235" evidence="1">
    <location>
        <begin position="19"/>
        <end position="151"/>
    </location>
</feature>